<sequence>MTVILQWTALAVCLACTIWRSPSLFGGRNRGLSWAFALATVSVALSLPAIYLPVDALLGGINLANVLLRLSIFGVFFLLTSRVAAAYNSPLARALIRGPLGVAVLAVCSLGICVAYFLADVDGSSTGLVAFTSQPEIAAYMWFGVAYTTYASACVVVATAKAAFSRRPAIDRTAAFSMLVGFALVCATVPLRLPLWKNWPAVDIMTFAAILFVAVGLVLVWISFGRRRVRGGPRA</sequence>
<dbReference type="AlphaFoldDB" id="A0A2S3ZZ99"/>
<keyword evidence="1" id="KW-0812">Transmembrane</keyword>
<feature type="transmembrane region" description="Helical" evidence="1">
    <location>
        <begin position="100"/>
        <end position="119"/>
    </location>
</feature>
<reference evidence="2 3" key="1">
    <citation type="submission" date="2018-01" db="EMBL/GenBank/DDBJ databases">
        <title>Arthrobacter sp. nov., from glaciers in China.</title>
        <authorList>
            <person name="Liu Q."/>
            <person name="Xin Y.-H."/>
        </authorList>
    </citation>
    <scope>NUCLEOTIDE SEQUENCE [LARGE SCALE GENOMIC DNA]</scope>
    <source>
        <strain evidence="2 3">HLT2-12-2</strain>
    </source>
</reference>
<feature type="transmembrane region" description="Helical" evidence="1">
    <location>
        <begin position="139"/>
        <end position="162"/>
    </location>
</feature>
<comment type="caution">
    <text evidence="2">The sequence shown here is derived from an EMBL/GenBank/DDBJ whole genome shotgun (WGS) entry which is preliminary data.</text>
</comment>
<feature type="transmembrane region" description="Helical" evidence="1">
    <location>
        <begin position="174"/>
        <end position="192"/>
    </location>
</feature>
<keyword evidence="1" id="KW-0472">Membrane</keyword>
<keyword evidence="1" id="KW-1133">Transmembrane helix</keyword>
<evidence type="ECO:0000256" key="1">
    <source>
        <dbReference type="SAM" id="Phobius"/>
    </source>
</evidence>
<dbReference type="EMBL" id="PPXC01000003">
    <property type="protein sequence ID" value="POH74571.1"/>
    <property type="molecule type" value="Genomic_DNA"/>
</dbReference>
<dbReference type="RefSeq" id="WP_103464616.1">
    <property type="nucleotide sequence ID" value="NZ_PPXC01000003.1"/>
</dbReference>
<keyword evidence="3" id="KW-1185">Reference proteome</keyword>
<dbReference type="Proteomes" id="UP000237061">
    <property type="component" value="Unassembled WGS sequence"/>
</dbReference>
<evidence type="ECO:0000313" key="3">
    <source>
        <dbReference type="Proteomes" id="UP000237061"/>
    </source>
</evidence>
<feature type="transmembrane region" description="Helical" evidence="1">
    <location>
        <begin position="204"/>
        <end position="224"/>
    </location>
</feature>
<feature type="transmembrane region" description="Helical" evidence="1">
    <location>
        <begin position="32"/>
        <end position="51"/>
    </location>
</feature>
<feature type="transmembrane region" description="Helical" evidence="1">
    <location>
        <begin position="6"/>
        <end position="25"/>
    </location>
</feature>
<name>A0A2S3ZZ99_ARTGL</name>
<feature type="transmembrane region" description="Helical" evidence="1">
    <location>
        <begin position="57"/>
        <end position="79"/>
    </location>
</feature>
<organism evidence="2 3">
    <name type="scientific">Arthrobacter glacialis</name>
    <dbReference type="NCBI Taxonomy" id="1664"/>
    <lineage>
        <taxon>Bacteria</taxon>
        <taxon>Bacillati</taxon>
        <taxon>Actinomycetota</taxon>
        <taxon>Actinomycetes</taxon>
        <taxon>Micrococcales</taxon>
        <taxon>Micrococcaceae</taxon>
        <taxon>Arthrobacter</taxon>
    </lineage>
</organism>
<gene>
    <name evidence="2" type="ORF">CVS27_04955</name>
</gene>
<protein>
    <submittedName>
        <fullName evidence="2">Uncharacterized protein</fullName>
    </submittedName>
</protein>
<accession>A0A2S3ZZ99</accession>
<evidence type="ECO:0000313" key="2">
    <source>
        <dbReference type="EMBL" id="POH74571.1"/>
    </source>
</evidence>
<proteinExistence type="predicted"/>